<dbReference type="SMART" id="SM00380">
    <property type="entry name" value="AP2"/>
    <property type="match status" value="1"/>
</dbReference>
<evidence type="ECO:0000256" key="4">
    <source>
        <dbReference type="ARBA" id="ARBA00023163"/>
    </source>
</evidence>
<dbReference type="PROSITE" id="PS51032">
    <property type="entry name" value="AP2_ERF"/>
    <property type="match status" value="1"/>
</dbReference>
<evidence type="ECO:0000256" key="5">
    <source>
        <dbReference type="ARBA" id="ARBA00023242"/>
    </source>
</evidence>
<dbReference type="GO" id="GO:0003677">
    <property type="term" value="F:DNA binding"/>
    <property type="evidence" value="ECO:0007669"/>
    <property type="project" value="UniProtKB-KW"/>
</dbReference>
<sequence length="268" mass="29561">MATSKAAAAHSTAPIATIEYRGIARLPSGKWRSYIVNRDGWSFDVGDFGTTEEAALAHDRAILAILGPNTSAMVLNFRAAFSDTELRFLHGRHAPARPAGVIAMVCMSGDGSYDAELARFSARAFDAYMDPELALDVANFRVAHGDMLHRLKEEATATIGTNANQVACAKAELDVERKAFVEATRNKATNKTWVETYHKRQQQTGPTFEDENRWPQVLPIADVHVDWFPGEELIYMPHGSSHVDEMILGNTPIKNTKPDACMPDDFLI</sequence>
<dbReference type="InterPro" id="IPR001471">
    <property type="entry name" value="AP2/ERF_dom"/>
</dbReference>
<evidence type="ECO:0000259" key="6">
    <source>
        <dbReference type="PROSITE" id="PS51032"/>
    </source>
</evidence>
<evidence type="ECO:0000313" key="7">
    <source>
        <dbReference type="EMBL" id="CAD6212547.1"/>
    </source>
</evidence>
<comment type="caution">
    <text evidence="7">The sequence shown here is derived from an EMBL/GenBank/DDBJ whole genome shotgun (WGS) entry which is preliminary data.</text>
</comment>
<keyword evidence="3" id="KW-0238">DNA-binding</keyword>
<dbReference type="GO" id="GO:0003700">
    <property type="term" value="F:DNA-binding transcription factor activity"/>
    <property type="evidence" value="ECO:0007669"/>
    <property type="project" value="InterPro"/>
</dbReference>
<protein>
    <recommendedName>
        <fullName evidence="6">AP2/ERF domain-containing protein</fullName>
    </recommendedName>
</protein>
<dbReference type="InterPro" id="IPR016177">
    <property type="entry name" value="DNA-bd_dom_sf"/>
</dbReference>
<proteinExistence type="predicted"/>
<reference evidence="7" key="1">
    <citation type="submission" date="2020-10" db="EMBL/GenBank/DDBJ databases">
        <authorList>
            <person name="Han B."/>
            <person name="Lu T."/>
            <person name="Zhao Q."/>
            <person name="Huang X."/>
            <person name="Zhao Y."/>
        </authorList>
    </citation>
    <scope>NUCLEOTIDE SEQUENCE</scope>
</reference>
<evidence type="ECO:0000256" key="2">
    <source>
        <dbReference type="ARBA" id="ARBA00023015"/>
    </source>
</evidence>
<dbReference type="OrthoDB" id="644249at2759"/>
<dbReference type="SUPFAM" id="SSF54171">
    <property type="entry name" value="DNA-binding domain"/>
    <property type="match status" value="1"/>
</dbReference>
<dbReference type="Gene3D" id="3.30.730.10">
    <property type="entry name" value="AP2/ERF domain"/>
    <property type="match status" value="1"/>
</dbReference>
<accession>A0A811MUC1</accession>
<dbReference type="InterPro" id="IPR036955">
    <property type="entry name" value="AP2/ERF_dom_sf"/>
</dbReference>
<dbReference type="EMBL" id="CAJGYO010000002">
    <property type="protein sequence ID" value="CAD6212547.1"/>
    <property type="molecule type" value="Genomic_DNA"/>
</dbReference>
<dbReference type="GO" id="GO:0005634">
    <property type="term" value="C:nucleus"/>
    <property type="evidence" value="ECO:0007669"/>
    <property type="project" value="UniProtKB-SubCell"/>
</dbReference>
<keyword evidence="8" id="KW-1185">Reference proteome</keyword>
<dbReference type="Proteomes" id="UP000604825">
    <property type="component" value="Unassembled WGS sequence"/>
</dbReference>
<dbReference type="AlphaFoldDB" id="A0A811MUC1"/>
<evidence type="ECO:0000313" key="8">
    <source>
        <dbReference type="Proteomes" id="UP000604825"/>
    </source>
</evidence>
<evidence type="ECO:0000256" key="3">
    <source>
        <dbReference type="ARBA" id="ARBA00023125"/>
    </source>
</evidence>
<keyword evidence="5" id="KW-0539">Nucleus</keyword>
<name>A0A811MUC1_9POAL</name>
<dbReference type="CDD" id="cd00018">
    <property type="entry name" value="AP2"/>
    <property type="match status" value="1"/>
</dbReference>
<organism evidence="7 8">
    <name type="scientific">Miscanthus lutarioriparius</name>
    <dbReference type="NCBI Taxonomy" id="422564"/>
    <lineage>
        <taxon>Eukaryota</taxon>
        <taxon>Viridiplantae</taxon>
        <taxon>Streptophyta</taxon>
        <taxon>Embryophyta</taxon>
        <taxon>Tracheophyta</taxon>
        <taxon>Spermatophyta</taxon>
        <taxon>Magnoliopsida</taxon>
        <taxon>Liliopsida</taxon>
        <taxon>Poales</taxon>
        <taxon>Poaceae</taxon>
        <taxon>PACMAD clade</taxon>
        <taxon>Panicoideae</taxon>
        <taxon>Andropogonodae</taxon>
        <taxon>Andropogoneae</taxon>
        <taxon>Saccharinae</taxon>
        <taxon>Miscanthus</taxon>
    </lineage>
</organism>
<feature type="domain" description="AP2/ERF" evidence="6">
    <location>
        <begin position="19"/>
        <end position="78"/>
    </location>
</feature>
<evidence type="ECO:0000256" key="1">
    <source>
        <dbReference type="ARBA" id="ARBA00004123"/>
    </source>
</evidence>
<comment type="subcellular location">
    <subcellularLocation>
        <location evidence="1">Nucleus</location>
    </subcellularLocation>
</comment>
<keyword evidence="2" id="KW-0805">Transcription regulation</keyword>
<keyword evidence="4" id="KW-0804">Transcription</keyword>
<gene>
    <name evidence="7" type="ORF">NCGR_LOCUS8325</name>
</gene>